<organism evidence="1">
    <name type="scientific">marine sediment metagenome</name>
    <dbReference type="NCBI Taxonomy" id="412755"/>
    <lineage>
        <taxon>unclassified sequences</taxon>
        <taxon>metagenomes</taxon>
        <taxon>ecological metagenomes</taxon>
    </lineage>
</organism>
<accession>X1NZB0</accession>
<evidence type="ECO:0008006" key="2">
    <source>
        <dbReference type="Google" id="ProtNLM"/>
    </source>
</evidence>
<reference evidence="1" key="1">
    <citation type="journal article" date="2014" name="Front. Microbiol.">
        <title>High frequency of phylogenetically diverse reductive dehalogenase-homologous genes in deep subseafloor sedimentary metagenomes.</title>
        <authorList>
            <person name="Kawai M."/>
            <person name="Futagami T."/>
            <person name="Toyoda A."/>
            <person name="Takaki Y."/>
            <person name="Nishi S."/>
            <person name="Hori S."/>
            <person name="Arai W."/>
            <person name="Tsubouchi T."/>
            <person name="Morono Y."/>
            <person name="Uchiyama I."/>
            <person name="Ito T."/>
            <person name="Fujiyama A."/>
            <person name="Inagaki F."/>
            <person name="Takami H."/>
        </authorList>
    </citation>
    <scope>NUCLEOTIDE SEQUENCE</scope>
    <source>
        <strain evidence="1">Expedition CK06-06</strain>
    </source>
</reference>
<dbReference type="InterPro" id="IPR053199">
    <property type="entry name" value="cDPG_synthetase-like"/>
</dbReference>
<protein>
    <recommendedName>
        <fullName evidence="2">GTPase</fullName>
    </recommendedName>
</protein>
<evidence type="ECO:0000313" key="1">
    <source>
        <dbReference type="EMBL" id="GAI23969.1"/>
    </source>
</evidence>
<sequence>ENAGAKEIIDPRSYAVGSITDTFNKYTHLTNVLPAIGYGKKQIQELEQTINNTDCDVVVSGTPIDITRVLSSSKPIVRVRYSVGGETTKKLEKIVENFISKHL</sequence>
<dbReference type="EMBL" id="BARV01020136">
    <property type="protein sequence ID" value="GAI23969.1"/>
    <property type="molecule type" value="Genomic_DNA"/>
</dbReference>
<dbReference type="AlphaFoldDB" id="X1NZB0"/>
<proteinExistence type="predicted"/>
<gene>
    <name evidence="1" type="ORF">S06H3_33691</name>
</gene>
<comment type="caution">
    <text evidence="1">The sequence shown here is derived from an EMBL/GenBank/DDBJ whole genome shotgun (WGS) entry which is preliminary data.</text>
</comment>
<feature type="non-terminal residue" evidence="1">
    <location>
        <position position="1"/>
    </location>
</feature>
<dbReference type="PANTHER" id="PTHR42869">
    <property type="entry name" value="SLL0572 PROTEIN"/>
    <property type="match status" value="1"/>
</dbReference>
<name>X1NZB0_9ZZZZ</name>
<dbReference type="PANTHER" id="PTHR42869:SF1">
    <property type="entry name" value="SLL0572 PROTEIN"/>
    <property type="match status" value="1"/>
</dbReference>